<dbReference type="Pfam" id="PF24906">
    <property type="entry name" value="Zf_WRKY19"/>
    <property type="match status" value="7"/>
</dbReference>
<dbReference type="InterPro" id="IPR056866">
    <property type="entry name" value="Znf_WRKY19"/>
</dbReference>
<dbReference type="EMBL" id="LGRX02022197">
    <property type="protein sequence ID" value="KAK3255856.1"/>
    <property type="molecule type" value="Genomic_DNA"/>
</dbReference>
<feature type="domain" description="WRKY19-like zinc finger" evidence="2">
    <location>
        <begin position="380"/>
        <end position="404"/>
    </location>
</feature>
<feature type="region of interest" description="Disordered" evidence="1">
    <location>
        <begin position="1"/>
        <end position="20"/>
    </location>
</feature>
<dbReference type="AlphaFoldDB" id="A0AAE0KPC5"/>
<proteinExistence type="predicted"/>
<dbReference type="Proteomes" id="UP001190700">
    <property type="component" value="Unassembled WGS sequence"/>
</dbReference>
<keyword evidence="4" id="KW-1185">Reference proteome</keyword>
<gene>
    <name evidence="3" type="ORF">CYMTET_34986</name>
</gene>
<evidence type="ECO:0000256" key="1">
    <source>
        <dbReference type="SAM" id="MobiDB-lite"/>
    </source>
</evidence>
<feature type="domain" description="WRKY19-like zinc finger" evidence="2">
    <location>
        <begin position="279"/>
        <end position="303"/>
    </location>
</feature>
<feature type="domain" description="WRKY19-like zinc finger" evidence="2">
    <location>
        <begin position="304"/>
        <end position="329"/>
    </location>
</feature>
<evidence type="ECO:0000313" key="4">
    <source>
        <dbReference type="Proteomes" id="UP001190700"/>
    </source>
</evidence>
<feature type="domain" description="WRKY19-like zinc finger" evidence="2">
    <location>
        <begin position="595"/>
        <end position="619"/>
    </location>
</feature>
<organism evidence="3 4">
    <name type="scientific">Cymbomonas tetramitiformis</name>
    <dbReference type="NCBI Taxonomy" id="36881"/>
    <lineage>
        <taxon>Eukaryota</taxon>
        <taxon>Viridiplantae</taxon>
        <taxon>Chlorophyta</taxon>
        <taxon>Pyramimonadophyceae</taxon>
        <taxon>Pyramimonadales</taxon>
        <taxon>Pyramimonadaceae</taxon>
        <taxon>Cymbomonas</taxon>
    </lineage>
</organism>
<feature type="domain" description="WRKY19-like zinc finger" evidence="2">
    <location>
        <begin position="330"/>
        <end position="354"/>
    </location>
</feature>
<protein>
    <recommendedName>
        <fullName evidence="2">WRKY19-like zinc finger domain-containing protein</fullName>
    </recommendedName>
</protein>
<comment type="caution">
    <text evidence="3">The sequence shown here is derived from an EMBL/GenBank/DDBJ whole genome shotgun (WGS) entry which is preliminary data.</text>
</comment>
<feature type="region of interest" description="Disordered" evidence="1">
    <location>
        <begin position="145"/>
        <end position="177"/>
    </location>
</feature>
<dbReference type="PANTHER" id="PTHR31827">
    <property type="entry name" value="EMB|CAB89363.1"/>
    <property type="match status" value="1"/>
</dbReference>
<name>A0AAE0KPC5_9CHLO</name>
<accession>A0AAE0KPC5</accession>
<feature type="domain" description="WRKY19-like zinc finger" evidence="2">
    <location>
        <begin position="697"/>
        <end position="721"/>
    </location>
</feature>
<sequence length="857" mass="85008">MQDIGLASNEGVGAQTSSMEAEGTLKVDAAGVEVHGVGVENFQSEGYFKSLLTGLTFLEGPGSAPAGKSGEAASYKAQAEPLSQVEGCAALAQDNGASHGLVSPGDDSPMDAIPDGSVNGGAKLSDAQGSVNGVSGNAAISMPYTDPGGDESTKSCGVEASSPQDDDGTPLGKARAGGKRCQMQGCETASAGSTGYCVAHGGGKRCQVEGCTTSAKGNTLYCVAHGGGKRCQVDGCPASAAGSTPYCVAHGGGKRCQASGCAALAARGGSPFCVTHGGGKRCQVESCSKLAAGSTPFCIAHGGGKRCQMEGCPTSAARGSTPFCTAHGGGKRCEMEGCTTLARGSTSYCIAHGGGKRCQAEGCSTLAAGGSPYCKAHGGGKRCQIEGCSTLAASNAPFCVAHGGNKHFPMLQMFNATLTKPSTPVLPGSAGPGLLCVDFPAQHCAAQGCSGTCALNSPFCTAHAEASKQVVLPEGFEAVVKSDSLFCSVLGGMESCRATGCASLAQAGSAYCVMHGGDAKQCLVAGCTAAARGSSPLCSVHAGSKVCQTEGRVHLVSCWQHAALQSPWGREAVPGGWVHDICPGKHAVLCCARGGKRCQVDGCTTSAQGRTPYCVAHGGGKRCQADGCAALAARGSSVFCVGHGGGKRCQVEGCAKLSAGSSRLCVAHGGGKRCQAEGCQISAARGAAPYCKSHGGGRRCDVEGCTTLARGSTLYCVAHGGGKRCRGEGCGSLARGRTPYCKAHGGGNKLCETEGCAVAAVASGTLCKMHGGGGIPLPVALPVTAVSAIAVDGYRLEAGDITALCMAANQWQGETSGVATAMVSATAPAEEAPAGREAGATVFLSDRAAPALLEGGE</sequence>
<reference evidence="3 4" key="1">
    <citation type="journal article" date="2015" name="Genome Biol. Evol.">
        <title>Comparative Genomics of a Bacterivorous Green Alga Reveals Evolutionary Causalities and Consequences of Phago-Mixotrophic Mode of Nutrition.</title>
        <authorList>
            <person name="Burns J.A."/>
            <person name="Paasch A."/>
            <person name="Narechania A."/>
            <person name="Kim E."/>
        </authorList>
    </citation>
    <scope>NUCLEOTIDE SEQUENCE [LARGE SCALE GENOMIC DNA]</scope>
    <source>
        <strain evidence="3 4">PLY_AMNH</strain>
    </source>
</reference>
<evidence type="ECO:0000259" key="2">
    <source>
        <dbReference type="Pfam" id="PF24906"/>
    </source>
</evidence>
<dbReference type="PANTHER" id="PTHR31827:SF1">
    <property type="entry name" value="EMB|CAB89363.1"/>
    <property type="match status" value="1"/>
</dbReference>
<evidence type="ECO:0000313" key="3">
    <source>
        <dbReference type="EMBL" id="KAK3255856.1"/>
    </source>
</evidence>
<feature type="domain" description="WRKY19-like zinc finger" evidence="2">
    <location>
        <begin position="203"/>
        <end position="227"/>
    </location>
</feature>